<dbReference type="EMBL" id="BMVB01000003">
    <property type="protein sequence ID" value="GHC39015.1"/>
    <property type="molecule type" value="Genomic_DNA"/>
</dbReference>
<evidence type="ECO:0000256" key="2">
    <source>
        <dbReference type="ARBA" id="ARBA00023125"/>
    </source>
</evidence>
<dbReference type="InterPro" id="IPR000792">
    <property type="entry name" value="Tscrpt_reg_LuxR_C"/>
</dbReference>
<dbReference type="GO" id="GO:0003677">
    <property type="term" value="F:DNA binding"/>
    <property type="evidence" value="ECO:0007669"/>
    <property type="project" value="UniProtKB-KW"/>
</dbReference>
<comment type="caution">
    <text evidence="5">The sequence shown here is derived from an EMBL/GenBank/DDBJ whole genome shotgun (WGS) entry which is preliminary data.</text>
</comment>
<organism evidence="5 6">
    <name type="scientific">Streptomyces cinnamoneus</name>
    <name type="common">Streptoverticillium cinnamoneum</name>
    <dbReference type="NCBI Taxonomy" id="53446"/>
    <lineage>
        <taxon>Bacteria</taxon>
        <taxon>Bacillati</taxon>
        <taxon>Actinomycetota</taxon>
        <taxon>Actinomycetes</taxon>
        <taxon>Kitasatosporales</taxon>
        <taxon>Streptomycetaceae</taxon>
        <taxon>Streptomyces</taxon>
        <taxon>Streptomyces cinnamoneus group</taxon>
    </lineage>
</organism>
<dbReference type="Proteomes" id="UP000646244">
    <property type="component" value="Unassembled WGS sequence"/>
</dbReference>
<keyword evidence="2" id="KW-0238">DNA-binding</keyword>
<dbReference type="AlphaFoldDB" id="A0A918TDC4"/>
<dbReference type="PANTHER" id="PTHR44688">
    <property type="entry name" value="DNA-BINDING TRANSCRIPTIONAL ACTIVATOR DEVR_DOSR"/>
    <property type="match status" value="1"/>
</dbReference>
<evidence type="ECO:0000313" key="5">
    <source>
        <dbReference type="EMBL" id="GHC39015.1"/>
    </source>
</evidence>
<dbReference type="GO" id="GO:0006355">
    <property type="term" value="P:regulation of DNA-templated transcription"/>
    <property type="evidence" value="ECO:0007669"/>
    <property type="project" value="InterPro"/>
</dbReference>
<reference evidence="5" key="2">
    <citation type="submission" date="2020-09" db="EMBL/GenBank/DDBJ databases">
        <authorList>
            <person name="Sun Q."/>
            <person name="Ohkuma M."/>
        </authorList>
    </citation>
    <scope>NUCLEOTIDE SEQUENCE</scope>
    <source>
        <strain evidence="5">JCM 4633</strain>
    </source>
</reference>
<evidence type="ECO:0000313" key="6">
    <source>
        <dbReference type="Proteomes" id="UP000646244"/>
    </source>
</evidence>
<evidence type="ECO:0000259" key="4">
    <source>
        <dbReference type="PROSITE" id="PS50043"/>
    </source>
</evidence>
<protein>
    <recommendedName>
        <fullName evidence="4">HTH luxR-type domain-containing protein</fullName>
    </recommendedName>
</protein>
<dbReference type="InterPro" id="IPR016032">
    <property type="entry name" value="Sig_transdc_resp-reg_C-effctor"/>
</dbReference>
<keyword evidence="3" id="KW-0804">Transcription</keyword>
<dbReference type="PANTHER" id="PTHR44688:SF16">
    <property type="entry name" value="DNA-BINDING TRANSCRIPTIONAL ACTIVATOR DEVR_DOSR"/>
    <property type="match status" value="1"/>
</dbReference>
<name>A0A918TDC4_STRCJ</name>
<evidence type="ECO:0000256" key="1">
    <source>
        <dbReference type="ARBA" id="ARBA00023015"/>
    </source>
</evidence>
<evidence type="ECO:0000256" key="3">
    <source>
        <dbReference type="ARBA" id="ARBA00023163"/>
    </source>
</evidence>
<dbReference type="Gene3D" id="3.30.450.40">
    <property type="match status" value="1"/>
</dbReference>
<dbReference type="PROSITE" id="PS50043">
    <property type="entry name" value="HTH_LUXR_2"/>
    <property type="match status" value="1"/>
</dbReference>
<accession>A0A918TDC4</accession>
<proteinExistence type="predicted"/>
<dbReference type="InterPro" id="IPR029016">
    <property type="entry name" value="GAF-like_dom_sf"/>
</dbReference>
<reference evidence="5" key="1">
    <citation type="journal article" date="2014" name="Int. J. Syst. Evol. Microbiol.">
        <title>Complete genome sequence of Corynebacterium casei LMG S-19264T (=DSM 44701T), isolated from a smear-ripened cheese.</title>
        <authorList>
            <consortium name="US DOE Joint Genome Institute (JGI-PGF)"/>
            <person name="Walter F."/>
            <person name="Albersmeier A."/>
            <person name="Kalinowski J."/>
            <person name="Ruckert C."/>
        </authorList>
    </citation>
    <scope>NUCLEOTIDE SEQUENCE</scope>
    <source>
        <strain evidence="5">JCM 4633</strain>
    </source>
</reference>
<dbReference type="CDD" id="cd06170">
    <property type="entry name" value="LuxR_C_like"/>
    <property type="match status" value="1"/>
</dbReference>
<dbReference type="RefSeq" id="WP_190108479.1">
    <property type="nucleotide sequence ID" value="NZ_BMVB01000003.1"/>
</dbReference>
<dbReference type="SUPFAM" id="SSF46894">
    <property type="entry name" value="C-terminal effector domain of the bipartite response regulators"/>
    <property type="match status" value="1"/>
</dbReference>
<dbReference type="PROSITE" id="PS00622">
    <property type="entry name" value="HTH_LUXR_1"/>
    <property type="match status" value="1"/>
</dbReference>
<gene>
    <name evidence="5" type="ORF">GCM10010507_10860</name>
</gene>
<keyword evidence="1" id="KW-0805">Transcription regulation</keyword>
<dbReference type="PRINTS" id="PR00038">
    <property type="entry name" value="HTHLUXR"/>
</dbReference>
<feature type="domain" description="HTH luxR-type" evidence="4">
    <location>
        <begin position="272"/>
        <end position="334"/>
    </location>
</feature>
<sequence>MFTKATAEARTVPELGCELSQRIGRVVPHDGYMLAGTDPVTGAGCFVSREHGYCGEVFRRTLVDEVRGRDLFPFSELVKSPSKVGVLGSGAAEERSSRRLHEVLIPQGFGSELRTALVAGGVVWGTMTLLRERSRRPFSSDDATVVQHLVPDLCTILRRFVTRLTTPRPLPGVRPPGVIVVGGDDRIKAASPTGRDWLRACAPELDLTTEDDLALITWNIAFFARHATEGALSRIPTADGWIGVQAQRLDGGAPDDVVITVQPASAGLLLPAVAAWYGVTRRENAVIEQALEGLSAKQIARRLSLSPHTVNDHLKAVYRKTGVSCREELIALLS</sequence>
<dbReference type="InterPro" id="IPR036388">
    <property type="entry name" value="WH-like_DNA-bd_sf"/>
</dbReference>
<dbReference type="SUPFAM" id="SSF55781">
    <property type="entry name" value="GAF domain-like"/>
    <property type="match status" value="1"/>
</dbReference>
<dbReference type="SMART" id="SM00421">
    <property type="entry name" value="HTH_LUXR"/>
    <property type="match status" value="1"/>
</dbReference>
<dbReference type="Gene3D" id="1.10.10.10">
    <property type="entry name" value="Winged helix-like DNA-binding domain superfamily/Winged helix DNA-binding domain"/>
    <property type="match status" value="1"/>
</dbReference>
<dbReference type="Pfam" id="PF00196">
    <property type="entry name" value="GerE"/>
    <property type="match status" value="1"/>
</dbReference>